<evidence type="ECO:0000313" key="2">
    <source>
        <dbReference type="EMBL" id="CAF0797609.1"/>
    </source>
</evidence>
<proteinExistence type="predicted"/>
<dbReference type="InterPro" id="IPR012337">
    <property type="entry name" value="RNaseH-like_sf"/>
</dbReference>
<dbReference type="Proteomes" id="UP000663889">
    <property type="component" value="Unassembled WGS sequence"/>
</dbReference>
<accession>A0A813SIV3</accession>
<feature type="domain" description="HAT C-terminal dimerisation" evidence="1">
    <location>
        <begin position="17"/>
        <end position="80"/>
    </location>
</feature>
<dbReference type="Proteomes" id="UP000663823">
    <property type="component" value="Unassembled WGS sequence"/>
</dbReference>
<sequence>MKRKEQVSLPDTTIDAYVQCAEAFYPNIKVLLQIFSTLPVTTASTERTFSVLKLLKTYLRSTMSQTRLNGLAMMYLYRNLTVNVDSVIDEFAKSNRRLLL</sequence>
<name>A0A813SIV3_9BILA</name>
<dbReference type="GO" id="GO:0046983">
    <property type="term" value="F:protein dimerization activity"/>
    <property type="evidence" value="ECO:0007669"/>
    <property type="project" value="InterPro"/>
</dbReference>
<dbReference type="PANTHER" id="PTHR46289:SF14">
    <property type="entry name" value="DUF4371 DOMAIN-CONTAINING PROTEIN"/>
    <property type="match status" value="1"/>
</dbReference>
<dbReference type="EMBL" id="CAJOBE010000852">
    <property type="protein sequence ID" value="CAF3692070.1"/>
    <property type="molecule type" value="Genomic_DNA"/>
</dbReference>
<dbReference type="Pfam" id="PF05699">
    <property type="entry name" value="Dimer_Tnp_hAT"/>
    <property type="match status" value="1"/>
</dbReference>
<dbReference type="PANTHER" id="PTHR46289">
    <property type="entry name" value="52 KDA REPRESSOR OF THE INHIBITOR OF THE PROTEIN KINASE-LIKE PROTEIN-RELATED"/>
    <property type="match status" value="1"/>
</dbReference>
<dbReference type="SUPFAM" id="SSF53098">
    <property type="entry name" value="Ribonuclease H-like"/>
    <property type="match status" value="1"/>
</dbReference>
<organism evidence="2 5">
    <name type="scientific">Rotaria sordida</name>
    <dbReference type="NCBI Taxonomy" id="392033"/>
    <lineage>
        <taxon>Eukaryota</taxon>
        <taxon>Metazoa</taxon>
        <taxon>Spiralia</taxon>
        <taxon>Gnathifera</taxon>
        <taxon>Rotifera</taxon>
        <taxon>Eurotatoria</taxon>
        <taxon>Bdelloidea</taxon>
        <taxon>Philodinida</taxon>
        <taxon>Philodinidae</taxon>
        <taxon>Rotaria</taxon>
    </lineage>
</organism>
<evidence type="ECO:0000259" key="1">
    <source>
        <dbReference type="Pfam" id="PF05699"/>
    </source>
</evidence>
<dbReference type="InterPro" id="IPR008906">
    <property type="entry name" value="HATC_C_dom"/>
</dbReference>
<dbReference type="AlphaFoldDB" id="A0A813SIV3"/>
<evidence type="ECO:0000313" key="5">
    <source>
        <dbReference type="Proteomes" id="UP000663889"/>
    </source>
</evidence>
<gene>
    <name evidence="3" type="ORF">FNK824_LOCUS8578</name>
    <name evidence="4" type="ORF">OTI717_LOCUS24939</name>
    <name evidence="2" type="ORF">SEV965_LOCUS461</name>
</gene>
<dbReference type="EMBL" id="CAJOAX010004833">
    <property type="protein sequence ID" value="CAF3923278.1"/>
    <property type="molecule type" value="Genomic_DNA"/>
</dbReference>
<dbReference type="InterPro" id="IPR052958">
    <property type="entry name" value="IFN-induced_PKR_regulator"/>
</dbReference>
<dbReference type="EMBL" id="CAJNOU010000007">
    <property type="protein sequence ID" value="CAF0797609.1"/>
    <property type="molecule type" value="Genomic_DNA"/>
</dbReference>
<reference evidence="2" key="1">
    <citation type="submission" date="2021-02" db="EMBL/GenBank/DDBJ databases">
        <authorList>
            <person name="Nowell W R."/>
        </authorList>
    </citation>
    <scope>NUCLEOTIDE SEQUENCE</scope>
</reference>
<evidence type="ECO:0000313" key="3">
    <source>
        <dbReference type="EMBL" id="CAF3692070.1"/>
    </source>
</evidence>
<comment type="caution">
    <text evidence="2">The sequence shown here is derived from an EMBL/GenBank/DDBJ whole genome shotgun (WGS) entry which is preliminary data.</text>
</comment>
<protein>
    <recommendedName>
        <fullName evidence="1">HAT C-terminal dimerisation domain-containing protein</fullName>
    </recommendedName>
</protein>
<dbReference type="Proteomes" id="UP000663874">
    <property type="component" value="Unassembled WGS sequence"/>
</dbReference>
<evidence type="ECO:0000313" key="4">
    <source>
        <dbReference type="EMBL" id="CAF3923278.1"/>
    </source>
</evidence>